<feature type="region of interest" description="Disordered" evidence="4">
    <location>
        <begin position="246"/>
        <end position="268"/>
    </location>
</feature>
<comment type="subcellular location">
    <subcellularLocation>
        <location evidence="1">Host cell</location>
    </subcellularLocation>
    <subcellularLocation>
        <location evidence="2">Secreted</location>
    </subcellularLocation>
</comment>
<proteinExistence type="predicted"/>
<comment type="caution">
    <text evidence="7">The sequence shown here is derived from an EMBL/GenBank/DDBJ whole genome shotgun (WGS) entry which is preliminary data.</text>
</comment>
<sequence length="292" mass="32413">MVKLFSVIVGVAGAAFPVDIDANQTVGDLKKAIKAENEDIKCPARELQLFLAKTADGAWLDGAGAAAVALDERGHPQGCVQMDPLLWLKNVKYFGDNFQPGEGQVHVLVVVPGHVRVDIGGTASRALKYKRYRRWIINAQCFVPVILAVITIIVLALGENPTDEKGCLTVPGRSLIVCHMIGVDIAVGAILSYSQHRKSKLDNMIEEAKDETPLQAQRQEMTDLTFASEAQHQELTEHTSLLPATEAQRQPQQQQPSQSTKEKQRKRKEEMNNLMEAWYLQLLNYQVFIFPS</sequence>
<organism evidence="7 8">
    <name type="scientific">Phytophthora fragariae</name>
    <dbReference type="NCBI Taxonomy" id="53985"/>
    <lineage>
        <taxon>Eukaryota</taxon>
        <taxon>Sar</taxon>
        <taxon>Stramenopiles</taxon>
        <taxon>Oomycota</taxon>
        <taxon>Peronosporomycetes</taxon>
        <taxon>Peronosporales</taxon>
        <taxon>Peronosporaceae</taxon>
        <taxon>Phytophthora</taxon>
    </lineage>
</organism>
<keyword evidence="5" id="KW-0472">Membrane</keyword>
<dbReference type="EMBL" id="QXFZ01000869">
    <property type="protein sequence ID" value="KAE9102559.1"/>
    <property type="molecule type" value="Genomic_DNA"/>
</dbReference>
<evidence type="ECO:0000256" key="2">
    <source>
        <dbReference type="ARBA" id="ARBA00004613"/>
    </source>
</evidence>
<feature type="compositionally biased region" description="Low complexity" evidence="4">
    <location>
        <begin position="246"/>
        <end position="259"/>
    </location>
</feature>
<dbReference type="Pfam" id="PF20147">
    <property type="entry name" value="Crinkler"/>
    <property type="match status" value="1"/>
</dbReference>
<feature type="domain" description="Crinkler effector protein N-terminal" evidence="6">
    <location>
        <begin position="2"/>
        <end position="110"/>
    </location>
</feature>
<dbReference type="GO" id="GO:0043657">
    <property type="term" value="C:host cell"/>
    <property type="evidence" value="ECO:0007669"/>
    <property type="project" value="UniProtKB-SubCell"/>
</dbReference>
<keyword evidence="5" id="KW-0812">Transmembrane</keyword>
<feature type="transmembrane region" description="Helical" evidence="5">
    <location>
        <begin position="135"/>
        <end position="158"/>
    </location>
</feature>
<name>A0A6A3RRJ3_9STRA</name>
<evidence type="ECO:0000313" key="7">
    <source>
        <dbReference type="EMBL" id="KAE9102559.1"/>
    </source>
</evidence>
<feature type="transmembrane region" description="Helical" evidence="5">
    <location>
        <begin position="170"/>
        <end position="191"/>
    </location>
</feature>
<keyword evidence="3" id="KW-0964">Secreted</keyword>
<evidence type="ECO:0000313" key="8">
    <source>
        <dbReference type="Proteomes" id="UP000441208"/>
    </source>
</evidence>
<dbReference type="Proteomes" id="UP000441208">
    <property type="component" value="Unassembled WGS sequence"/>
</dbReference>
<evidence type="ECO:0000256" key="5">
    <source>
        <dbReference type="SAM" id="Phobius"/>
    </source>
</evidence>
<evidence type="ECO:0000259" key="6">
    <source>
        <dbReference type="Pfam" id="PF20147"/>
    </source>
</evidence>
<dbReference type="AlphaFoldDB" id="A0A6A3RRJ3"/>
<dbReference type="InterPro" id="IPR045379">
    <property type="entry name" value="Crinkler_N"/>
</dbReference>
<dbReference type="GO" id="GO:0005576">
    <property type="term" value="C:extracellular region"/>
    <property type="evidence" value="ECO:0007669"/>
    <property type="project" value="UniProtKB-SubCell"/>
</dbReference>
<evidence type="ECO:0000256" key="3">
    <source>
        <dbReference type="ARBA" id="ARBA00022525"/>
    </source>
</evidence>
<evidence type="ECO:0000256" key="1">
    <source>
        <dbReference type="ARBA" id="ARBA00004340"/>
    </source>
</evidence>
<evidence type="ECO:0000256" key="4">
    <source>
        <dbReference type="SAM" id="MobiDB-lite"/>
    </source>
</evidence>
<protein>
    <recommendedName>
        <fullName evidence="6">Crinkler effector protein N-terminal domain-containing protein</fullName>
    </recommendedName>
</protein>
<gene>
    <name evidence="7" type="ORF">PF007_g14721</name>
</gene>
<reference evidence="7 8" key="1">
    <citation type="submission" date="2018-08" db="EMBL/GenBank/DDBJ databases">
        <title>Genomic investigation of the strawberry pathogen Phytophthora fragariae indicates pathogenicity is determined by transcriptional variation in three key races.</title>
        <authorList>
            <person name="Adams T.M."/>
            <person name="Armitage A.D."/>
            <person name="Sobczyk M.K."/>
            <person name="Bates H.J."/>
            <person name="Dunwell J.M."/>
            <person name="Nellist C.F."/>
            <person name="Harrison R.J."/>
        </authorList>
    </citation>
    <scope>NUCLEOTIDE SEQUENCE [LARGE SCALE GENOMIC DNA]</scope>
    <source>
        <strain evidence="7 8">NOV-71</strain>
    </source>
</reference>
<keyword evidence="5" id="KW-1133">Transmembrane helix</keyword>
<accession>A0A6A3RRJ3</accession>